<dbReference type="InterPro" id="IPR013525">
    <property type="entry name" value="ABC2_TM"/>
</dbReference>
<evidence type="ECO:0000256" key="1">
    <source>
        <dbReference type="ARBA" id="ARBA00004651"/>
    </source>
</evidence>
<keyword evidence="2" id="KW-1003">Cell membrane</keyword>
<feature type="transmembrane region" description="Helical" evidence="6">
    <location>
        <begin position="238"/>
        <end position="257"/>
    </location>
</feature>
<dbReference type="GeneID" id="82891482"/>
<dbReference type="EMBL" id="CP102294">
    <property type="protein sequence ID" value="UWN58282.1"/>
    <property type="molecule type" value="Genomic_DNA"/>
</dbReference>
<feature type="transmembrane region" description="Helical" evidence="6">
    <location>
        <begin position="193"/>
        <end position="211"/>
    </location>
</feature>
<dbReference type="Gene3D" id="3.40.1710.10">
    <property type="entry name" value="abc type-2 transporter like domain"/>
    <property type="match status" value="1"/>
</dbReference>
<protein>
    <submittedName>
        <fullName evidence="8">ABC transporter permease</fullName>
    </submittedName>
</protein>
<accession>A0ABY5V2D9</accession>
<dbReference type="Pfam" id="PF12698">
    <property type="entry name" value="ABC2_membrane_3"/>
    <property type="match status" value="1"/>
</dbReference>
<keyword evidence="9" id="KW-1185">Reference proteome</keyword>
<feature type="domain" description="ABC-2 type transporter transmembrane" evidence="7">
    <location>
        <begin position="27"/>
        <end position="368"/>
    </location>
</feature>
<organism evidence="8 9">
    <name type="scientific">Alistipes ihumii AP11</name>
    <dbReference type="NCBI Taxonomy" id="1211813"/>
    <lineage>
        <taxon>Bacteria</taxon>
        <taxon>Pseudomonadati</taxon>
        <taxon>Bacteroidota</taxon>
        <taxon>Bacteroidia</taxon>
        <taxon>Bacteroidales</taxon>
        <taxon>Rikenellaceae</taxon>
        <taxon>Alistipes</taxon>
    </lineage>
</organism>
<keyword evidence="4 6" id="KW-1133">Transmembrane helix</keyword>
<sequence>MRETGFAAVLRRELRRMVSRRLYFGVCVALPLFCILFMATIFGSGQMERIPVGVVDLDWTASSRSVTRTVEAVPTFRVSGHYADEQSARTATQRKEIYGYLVIPPRFETDLRGGRGATLRYYYHYALLSVGSEVRGAFETVLRPLAMTPVVTEAVALGVSERTAESFLVPVSSQSHPLYNPDLDYSVYLSQPFFFILFQVIVLLVTVYAVGSEIKFRTGDDWLRTAGMNVFSAVAGKLLPYTVIFVLISVLANYVLFGVMRIPFSCGFWPLNLTSALFVVATQCLAVFLFLLFPAIGIVISVVSMVGSLGATLSGVTFPAPFMYEPVYYASFLFPVRHFVEISQNLLYGDYGFAYTWQNVAALLLFALPALLVLPRLKKAVLSRRYENIK</sequence>
<keyword evidence="5 6" id="KW-0472">Membrane</keyword>
<dbReference type="PANTHER" id="PTHR30294:SF47">
    <property type="entry name" value="INNER MEMBRANE TRANSPORT PERMEASE YHHJ"/>
    <property type="match status" value="1"/>
</dbReference>
<evidence type="ECO:0000256" key="3">
    <source>
        <dbReference type="ARBA" id="ARBA00022692"/>
    </source>
</evidence>
<dbReference type="Proteomes" id="UP001059295">
    <property type="component" value="Chromosome"/>
</dbReference>
<feature type="transmembrane region" description="Helical" evidence="6">
    <location>
        <begin position="269"/>
        <end position="291"/>
    </location>
</feature>
<proteinExistence type="predicted"/>
<feature type="transmembrane region" description="Helical" evidence="6">
    <location>
        <begin position="355"/>
        <end position="374"/>
    </location>
</feature>
<dbReference type="PANTHER" id="PTHR30294">
    <property type="entry name" value="MEMBRANE COMPONENT OF ABC TRANSPORTER YHHJ-RELATED"/>
    <property type="match status" value="1"/>
</dbReference>
<evidence type="ECO:0000313" key="8">
    <source>
        <dbReference type="EMBL" id="UWN58282.1"/>
    </source>
</evidence>
<dbReference type="InterPro" id="IPR051449">
    <property type="entry name" value="ABC-2_transporter_component"/>
</dbReference>
<name>A0ABY5V2D9_9BACT</name>
<evidence type="ECO:0000256" key="4">
    <source>
        <dbReference type="ARBA" id="ARBA00022989"/>
    </source>
</evidence>
<reference evidence="8" key="1">
    <citation type="journal article" date="2022" name="Cell">
        <title>Design, construction, and in vivo augmentation of a complex gut microbiome.</title>
        <authorList>
            <person name="Cheng A.G."/>
            <person name="Ho P.Y."/>
            <person name="Aranda-Diaz A."/>
            <person name="Jain S."/>
            <person name="Yu F.B."/>
            <person name="Meng X."/>
            <person name="Wang M."/>
            <person name="Iakiviak M."/>
            <person name="Nagashima K."/>
            <person name="Zhao A."/>
            <person name="Murugkar P."/>
            <person name="Patil A."/>
            <person name="Atabakhsh K."/>
            <person name="Weakley A."/>
            <person name="Yan J."/>
            <person name="Brumbaugh A.R."/>
            <person name="Higginbottom S."/>
            <person name="Dimas A."/>
            <person name="Shiver A.L."/>
            <person name="Deutschbauer A."/>
            <person name="Neff N."/>
            <person name="Sonnenburg J.L."/>
            <person name="Huang K.C."/>
            <person name="Fischbach M.A."/>
        </authorList>
    </citation>
    <scope>NUCLEOTIDE SEQUENCE</scope>
    <source>
        <strain evidence="8">AP11</strain>
    </source>
</reference>
<evidence type="ECO:0000313" key="9">
    <source>
        <dbReference type="Proteomes" id="UP001059295"/>
    </source>
</evidence>
<feature type="transmembrane region" description="Helical" evidence="6">
    <location>
        <begin position="298"/>
        <end position="324"/>
    </location>
</feature>
<evidence type="ECO:0000256" key="5">
    <source>
        <dbReference type="ARBA" id="ARBA00023136"/>
    </source>
</evidence>
<comment type="subcellular location">
    <subcellularLocation>
        <location evidence="1">Cell membrane</location>
        <topology evidence="1">Multi-pass membrane protein</topology>
    </subcellularLocation>
</comment>
<keyword evidence="3 6" id="KW-0812">Transmembrane</keyword>
<evidence type="ECO:0000256" key="2">
    <source>
        <dbReference type="ARBA" id="ARBA00022475"/>
    </source>
</evidence>
<evidence type="ECO:0000259" key="7">
    <source>
        <dbReference type="Pfam" id="PF12698"/>
    </source>
</evidence>
<gene>
    <name evidence="8" type="ORF">NQ491_07070</name>
</gene>
<dbReference type="RefSeq" id="WP_026089698.1">
    <property type="nucleotide sequence ID" value="NZ_CAPH01000013.1"/>
</dbReference>
<feature type="transmembrane region" description="Helical" evidence="6">
    <location>
        <begin position="21"/>
        <end position="42"/>
    </location>
</feature>
<evidence type="ECO:0000256" key="6">
    <source>
        <dbReference type="SAM" id="Phobius"/>
    </source>
</evidence>